<reference evidence="2" key="1">
    <citation type="submission" date="2018-05" db="EMBL/GenBank/DDBJ databases">
        <title>Draft genome of Mucuna pruriens seed.</title>
        <authorList>
            <person name="Nnadi N.E."/>
            <person name="Vos R."/>
            <person name="Hasami M.H."/>
            <person name="Devisetty U.K."/>
            <person name="Aguiy J.C."/>
        </authorList>
    </citation>
    <scope>NUCLEOTIDE SEQUENCE [LARGE SCALE GENOMIC DNA]</scope>
    <source>
        <strain evidence="2">JCA_2017</strain>
    </source>
</reference>
<comment type="caution">
    <text evidence="2">The sequence shown here is derived from an EMBL/GenBank/DDBJ whole genome shotgun (WGS) entry which is preliminary data.</text>
</comment>
<protein>
    <recommendedName>
        <fullName evidence="4">Retrotransposon gag domain-containing protein</fullName>
    </recommendedName>
</protein>
<evidence type="ECO:0000313" key="3">
    <source>
        <dbReference type="Proteomes" id="UP000257109"/>
    </source>
</evidence>
<proteinExistence type="predicted"/>
<evidence type="ECO:0000256" key="1">
    <source>
        <dbReference type="SAM" id="MobiDB-lite"/>
    </source>
</evidence>
<dbReference type="PANTHER" id="PTHR35046">
    <property type="entry name" value="ZINC KNUCKLE (CCHC-TYPE) FAMILY PROTEIN"/>
    <property type="match status" value="1"/>
</dbReference>
<dbReference type="PANTHER" id="PTHR35046:SF9">
    <property type="entry name" value="RNA-DIRECTED DNA POLYMERASE"/>
    <property type="match status" value="1"/>
</dbReference>
<feature type="region of interest" description="Disordered" evidence="1">
    <location>
        <begin position="45"/>
        <end position="64"/>
    </location>
</feature>
<evidence type="ECO:0000313" key="2">
    <source>
        <dbReference type="EMBL" id="RDX73452.1"/>
    </source>
</evidence>
<dbReference type="AlphaFoldDB" id="A0A371F562"/>
<dbReference type="EMBL" id="QJKJ01010521">
    <property type="protein sequence ID" value="RDX73452.1"/>
    <property type="molecule type" value="Genomic_DNA"/>
</dbReference>
<gene>
    <name evidence="2" type="ORF">CR513_46946</name>
</gene>
<organism evidence="2 3">
    <name type="scientific">Mucuna pruriens</name>
    <name type="common">Velvet bean</name>
    <name type="synonym">Dolichos pruriens</name>
    <dbReference type="NCBI Taxonomy" id="157652"/>
    <lineage>
        <taxon>Eukaryota</taxon>
        <taxon>Viridiplantae</taxon>
        <taxon>Streptophyta</taxon>
        <taxon>Embryophyta</taxon>
        <taxon>Tracheophyta</taxon>
        <taxon>Spermatophyta</taxon>
        <taxon>Magnoliopsida</taxon>
        <taxon>eudicotyledons</taxon>
        <taxon>Gunneridae</taxon>
        <taxon>Pentapetalae</taxon>
        <taxon>rosids</taxon>
        <taxon>fabids</taxon>
        <taxon>Fabales</taxon>
        <taxon>Fabaceae</taxon>
        <taxon>Papilionoideae</taxon>
        <taxon>50 kb inversion clade</taxon>
        <taxon>NPAAA clade</taxon>
        <taxon>indigoferoid/millettioid clade</taxon>
        <taxon>Phaseoleae</taxon>
        <taxon>Mucuna</taxon>
    </lineage>
</organism>
<name>A0A371F562_MUCPR</name>
<dbReference type="OrthoDB" id="1731207at2759"/>
<accession>A0A371F562</accession>
<evidence type="ECO:0008006" key="4">
    <source>
        <dbReference type="Google" id="ProtNLM"/>
    </source>
</evidence>
<sequence>MIVDKQVSITITLGKYKDEILYDVIPMKATHVLLGRPWKYDRKGSYDEGHYSERSESSRTLRRERSEIQERVERNNREECHERNKRGREELVREKLDIGKCKIPPFLGNCKPKVYLDWELKVEHILGCFDYHGQMVVRLVMLEFSDYALVWWNKVVNDIRRGMKNLSERWASLKRMMRERFSVEEYHKEMDMDLVRAQIEETKEATMARFLHGHNGEIQDIVELQLYSTLEELVH</sequence>
<dbReference type="Proteomes" id="UP000257109">
    <property type="component" value="Unassembled WGS sequence"/>
</dbReference>
<feature type="non-terminal residue" evidence="2">
    <location>
        <position position="1"/>
    </location>
</feature>
<keyword evidence="3" id="KW-1185">Reference proteome</keyword>